<gene>
    <name evidence="1" type="ordered locus">Dd1591_0247</name>
</gene>
<protein>
    <submittedName>
        <fullName evidence="1">Uncharacterized protein</fullName>
    </submittedName>
</protein>
<name>C6CH27_DICC1</name>
<dbReference type="Proteomes" id="UP000002735">
    <property type="component" value="Chromosome"/>
</dbReference>
<sequence>MTIKKLNKFINNFAYTCEQEVSKRLQYNQNGRVKYRSLMAGLIILKTTDNPLAGYPWRSKMAQYADRISVTSGYRWIDECR</sequence>
<dbReference type="HOGENOM" id="CLU_2568354_0_0_6"/>
<dbReference type="EMBL" id="CP001655">
    <property type="protein sequence ID" value="ACT05139.1"/>
    <property type="molecule type" value="Genomic_DNA"/>
</dbReference>
<organism evidence="1 2">
    <name type="scientific">Dickeya chrysanthemi (strain Ech1591)</name>
    <name type="common">Dickeya zeae (strain Ech1591)</name>
    <dbReference type="NCBI Taxonomy" id="561229"/>
    <lineage>
        <taxon>Bacteria</taxon>
        <taxon>Pseudomonadati</taxon>
        <taxon>Pseudomonadota</taxon>
        <taxon>Gammaproteobacteria</taxon>
        <taxon>Enterobacterales</taxon>
        <taxon>Pectobacteriaceae</taxon>
        <taxon>Dickeya</taxon>
    </lineage>
</organism>
<dbReference type="KEGG" id="dze:Dd1591_0247"/>
<evidence type="ECO:0000313" key="1">
    <source>
        <dbReference type="EMBL" id="ACT05139.1"/>
    </source>
</evidence>
<accession>C6CH27</accession>
<proteinExistence type="predicted"/>
<dbReference type="AlphaFoldDB" id="C6CH27"/>
<evidence type="ECO:0000313" key="2">
    <source>
        <dbReference type="Proteomes" id="UP000002735"/>
    </source>
</evidence>
<reference evidence="1 2" key="1">
    <citation type="submission" date="2009-06" db="EMBL/GenBank/DDBJ databases">
        <title>Complete sequence of Dickeya zeae Ech1591.</title>
        <authorList>
            <consortium name="US DOE Joint Genome Institute"/>
            <person name="Lucas S."/>
            <person name="Copeland A."/>
            <person name="Lapidus A."/>
            <person name="Glavina del Rio T."/>
            <person name="Tice H."/>
            <person name="Bruce D."/>
            <person name="Goodwin L."/>
            <person name="Pitluck S."/>
            <person name="Chertkov O."/>
            <person name="Brettin T."/>
            <person name="Detter J.C."/>
            <person name="Han C."/>
            <person name="Larimer F."/>
            <person name="Land M."/>
            <person name="Hauser L."/>
            <person name="Kyrpides N."/>
            <person name="Ovchinnikova G."/>
            <person name="Balakrishnan V."/>
            <person name="Glasner J."/>
            <person name="Perna N.T."/>
        </authorList>
    </citation>
    <scope>NUCLEOTIDE SEQUENCE [LARGE SCALE GENOMIC DNA]</scope>
    <source>
        <strain evidence="1 2">Ech1591</strain>
    </source>
</reference>